<protein>
    <submittedName>
        <fullName evidence="1 2">Uncharacterized protein</fullName>
    </submittedName>
</protein>
<evidence type="ECO:0000313" key="3">
    <source>
        <dbReference type="Proteomes" id="UP000030765"/>
    </source>
</evidence>
<organism evidence="1">
    <name type="scientific">Anopheles sinensis</name>
    <name type="common">Mosquito</name>
    <dbReference type="NCBI Taxonomy" id="74873"/>
    <lineage>
        <taxon>Eukaryota</taxon>
        <taxon>Metazoa</taxon>
        <taxon>Ecdysozoa</taxon>
        <taxon>Arthropoda</taxon>
        <taxon>Hexapoda</taxon>
        <taxon>Insecta</taxon>
        <taxon>Pterygota</taxon>
        <taxon>Neoptera</taxon>
        <taxon>Endopterygota</taxon>
        <taxon>Diptera</taxon>
        <taxon>Nematocera</taxon>
        <taxon>Culicoidea</taxon>
        <taxon>Culicidae</taxon>
        <taxon>Anophelinae</taxon>
        <taxon>Anopheles</taxon>
    </lineage>
</organism>
<sequence>MVRWTDGRPTVEGVLCRKSIGTDILAEAEAAGRKVPEGGDLGLGVKGLTIFPLA</sequence>
<evidence type="ECO:0000313" key="1">
    <source>
        <dbReference type="EMBL" id="KFB41927.1"/>
    </source>
</evidence>
<gene>
    <name evidence="1" type="ORF">ZHAS_00009490</name>
</gene>
<proteinExistence type="predicted"/>
<dbReference type="VEuPathDB" id="VectorBase:ASIC009490"/>
<accession>A0A084VVD3</accession>
<dbReference type="EMBL" id="ATLV01017171">
    <property type="status" value="NOT_ANNOTATED_CDS"/>
    <property type="molecule type" value="Genomic_DNA"/>
</dbReference>
<name>A0A084VVD3_ANOSI</name>
<dbReference type="AlphaFoldDB" id="A0A084VVD3"/>
<reference evidence="2" key="2">
    <citation type="submission" date="2020-05" db="UniProtKB">
        <authorList>
            <consortium name="EnsemblMetazoa"/>
        </authorList>
    </citation>
    <scope>IDENTIFICATION</scope>
</reference>
<keyword evidence="3" id="KW-1185">Reference proteome</keyword>
<evidence type="ECO:0000313" key="2">
    <source>
        <dbReference type="EnsemblMetazoa" id="ASIC009490-PA"/>
    </source>
</evidence>
<dbReference type="Proteomes" id="UP000030765">
    <property type="component" value="Unassembled WGS sequence"/>
</dbReference>
<dbReference type="EnsemblMetazoa" id="ASIC009490-RA">
    <property type="protein sequence ID" value="ASIC009490-PA"/>
    <property type="gene ID" value="ASIC009490"/>
</dbReference>
<dbReference type="EMBL" id="KE525157">
    <property type="protein sequence ID" value="KFB41927.1"/>
    <property type="molecule type" value="Genomic_DNA"/>
</dbReference>
<reference evidence="1 3" key="1">
    <citation type="journal article" date="2014" name="BMC Genomics">
        <title>Genome sequence of Anopheles sinensis provides insight into genetics basis of mosquito competence for malaria parasites.</title>
        <authorList>
            <person name="Zhou D."/>
            <person name="Zhang D."/>
            <person name="Ding G."/>
            <person name="Shi L."/>
            <person name="Hou Q."/>
            <person name="Ye Y."/>
            <person name="Xu Y."/>
            <person name="Zhou H."/>
            <person name="Xiong C."/>
            <person name="Li S."/>
            <person name="Yu J."/>
            <person name="Hong S."/>
            <person name="Yu X."/>
            <person name="Zou P."/>
            <person name="Chen C."/>
            <person name="Chang X."/>
            <person name="Wang W."/>
            <person name="Lv Y."/>
            <person name="Sun Y."/>
            <person name="Ma L."/>
            <person name="Shen B."/>
            <person name="Zhu C."/>
        </authorList>
    </citation>
    <scope>NUCLEOTIDE SEQUENCE [LARGE SCALE GENOMIC DNA]</scope>
</reference>